<dbReference type="Gene3D" id="2.40.33.20">
    <property type="entry name" value="PK beta-barrel domain-like"/>
    <property type="match status" value="1"/>
</dbReference>
<evidence type="ECO:0000256" key="1">
    <source>
        <dbReference type="SAM" id="MobiDB-lite"/>
    </source>
</evidence>
<dbReference type="SUPFAM" id="SSF50800">
    <property type="entry name" value="PK beta-barrel domain-like"/>
    <property type="match status" value="1"/>
</dbReference>
<feature type="domain" description="MOSC" evidence="2">
    <location>
        <begin position="37"/>
        <end position="174"/>
    </location>
</feature>
<sequence length="268" mass="28247">MPPHLLSVNTGRAAPVARTDNPGGLTGIDKRPTEGGIAVDAPGPKGTGGSGLAGDSVADLRHHGGDDQAVYAYAREDLDHWSEELGQPLHNGVFGENLTTEGIDVNDVKIGERWRVGDTLLLEATSPRIPCSTFADWLGQRGWVRRFAGAALPGAYFRVLRPGTIRAGDRIEVVHRPAHDVSVALAFRAQLGEPALRPRLLAAGTALHTELYRKAVAWAEPATATDTTDRTDPADPAEPAEKTESAEPAEKTEPAEPVAATGAAKSIG</sequence>
<evidence type="ECO:0000259" key="2">
    <source>
        <dbReference type="PROSITE" id="PS51340"/>
    </source>
</evidence>
<dbReference type="GO" id="GO:0030170">
    <property type="term" value="F:pyridoxal phosphate binding"/>
    <property type="evidence" value="ECO:0007669"/>
    <property type="project" value="InterPro"/>
</dbReference>
<reference evidence="3 4" key="1">
    <citation type="submission" date="2017-09" db="EMBL/GenBank/DDBJ databases">
        <authorList>
            <person name="Ehlers B."/>
            <person name="Leendertz F.H."/>
        </authorList>
    </citation>
    <scope>NUCLEOTIDE SEQUENCE [LARGE SCALE GENOMIC DNA]</scope>
    <source>
        <strain evidence="3 4">CGMCC 4.7095</strain>
    </source>
</reference>
<feature type="region of interest" description="Disordered" evidence="1">
    <location>
        <begin position="222"/>
        <end position="268"/>
    </location>
</feature>
<evidence type="ECO:0000313" key="3">
    <source>
        <dbReference type="EMBL" id="SOD65220.1"/>
    </source>
</evidence>
<dbReference type="OrthoDB" id="9786134at2"/>
<dbReference type="GO" id="GO:0003824">
    <property type="term" value="F:catalytic activity"/>
    <property type="evidence" value="ECO:0007669"/>
    <property type="project" value="InterPro"/>
</dbReference>
<protein>
    <submittedName>
        <fullName evidence="3">MOSC domain-containing protein YiiM</fullName>
    </submittedName>
</protein>
<dbReference type="Proteomes" id="UP000219072">
    <property type="component" value="Unassembled WGS sequence"/>
</dbReference>
<dbReference type="InterPro" id="IPR005302">
    <property type="entry name" value="MoCF_Sase_C"/>
</dbReference>
<dbReference type="EMBL" id="OCNE01000021">
    <property type="protein sequence ID" value="SOD65220.1"/>
    <property type="molecule type" value="Genomic_DNA"/>
</dbReference>
<proteinExistence type="predicted"/>
<feature type="region of interest" description="Disordered" evidence="1">
    <location>
        <begin position="1"/>
        <end position="51"/>
    </location>
</feature>
<keyword evidence="4" id="KW-1185">Reference proteome</keyword>
<feature type="compositionally biased region" description="Basic and acidic residues" evidence="1">
    <location>
        <begin position="227"/>
        <end position="254"/>
    </location>
</feature>
<accession>A0A286E2U2</accession>
<dbReference type="Pfam" id="PF03473">
    <property type="entry name" value="MOSC"/>
    <property type="match status" value="1"/>
</dbReference>
<dbReference type="AlphaFoldDB" id="A0A286E2U2"/>
<organism evidence="3 4">
    <name type="scientific">Streptomyces zhaozhouensis</name>
    <dbReference type="NCBI Taxonomy" id="1300267"/>
    <lineage>
        <taxon>Bacteria</taxon>
        <taxon>Bacillati</taxon>
        <taxon>Actinomycetota</taxon>
        <taxon>Actinomycetes</taxon>
        <taxon>Kitasatosporales</taxon>
        <taxon>Streptomycetaceae</taxon>
        <taxon>Streptomyces</taxon>
    </lineage>
</organism>
<name>A0A286E2U2_9ACTN</name>
<dbReference type="PANTHER" id="PTHR30212:SF2">
    <property type="entry name" value="PROTEIN YIIM"/>
    <property type="match status" value="1"/>
</dbReference>
<dbReference type="PANTHER" id="PTHR30212">
    <property type="entry name" value="PROTEIN YIIM"/>
    <property type="match status" value="1"/>
</dbReference>
<evidence type="ECO:0000313" key="4">
    <source>
        <dbReference type="Proteomes" id="UP000219072"/>
    </source>
</evidence>
<dbReference type="InterPro" id="IPR011037">
    <property type="entry name" value="Pyrv_Knase-like_insert_dom_sf"/>
</dbReference>
<dbReference type="InterPro" id="IPR052353">
    <property type="entry name" value="Benzoxazolinone_Detox_Enz"/>
</dbReference>
<dbReference type="GO" id="GO:0030151">
    <property type="term" value="F:molybdenum ion binding"/>
    <property type="evidence" value="ECO:0007669"/>
    <property type="project" value="InterPro"/>
</dbReference>
<gene>
    <name evidence="3" type="ORF">SAMN06297387_12155</name>
</gene>
<dbReference type="PROSITE" id="PS51340">
    <property type="entry name" value="MOSC"/>
    <property type="match status" value="1"/>
</dbReference>